<dbReference type="GO" id="GO:0003991">
    <property type="term" value="F:acetylglutamate kinase activity"/>
    <property type="evidence" value="ECO:0007669"/>
    <property type="project" value="InterPro"/>
</dbReference>
<dbReference type="InterPro" id="IPR011242">
    <property type="entry name" value="ArgB_GNAT"/>
</dbReference>
<evidence type="ECO:0000256" key="2">
    <source>
        <dbReference type="ARBA" id="ARBA00022679"/>
    </source>
</evidence>
<dbReference type="CDD" id="cd04264">
    <property type="entry name" value="DUF619-NAGS"/>
    <property type="match status" value="1"/>
</dbReference>
<keyword evidence="2" id="KW-0808">Transferase</keyword>
<comment type="caution">
    <text evidence="4">The sequence shown here is derived from an EMBL/GenBank/DDBJ whole genome shotgun (WGS) entry which is preliminary data.</text>
</comment>
<dbReference type="GO" id="GO:0006526">
    <property type="term" value="P:L-arginine biosynthetic process"/>
    <property type="evidence" value="ECO:0007669"/>
    <property type="project" value="InterPro"/>
</dbReference>
<dbReference type="Gene3D" id="3.40.1160.10">
    <property type="entry name" value="Acetylglutamate kinase-like"/>
    <property type="match status" value="1"/>
</dbReference>
<dbReference type="PANTHER" id="PTHR23342:SF0">
    <property type="entry name" value="N-ACETYLGLUTAMATE SYNTHASE, MITOCHONDRIAL"/>
    <property type="match status" value="1"/>
</dbReference>
<dbReference type="EMBL" id="DROP01000005">
    <property type="protein sequence ID" value="HHI88325.1"/>
    <property type="molecule type" value="Genomic_DNA"/>
</dbReference>
<feature type="non-terminal residue" evidence="4">
    <location>
        <position position="1"/>
    </location>
</feature>
<dbReference type="InterPro" id="IPR006855">
    <property type="entry name" value="Vertebrate-like_GNAT_dom"/>
</dbReference>
<evidence type="ECO:0000256" key="1">
    <source>
        <dbReference type="ARBA" id="ARBA00004828"/>
    </source>
</evidence>
<dbReference type="PROSITE" id="PS51731">
    <property type="entry name" value="GNAT_NAGS"/>
    <property type="match status" value="1"/>
</dbReference>
<organism evidence="4">
    <name type="scientific">Hellea balneolensis</name>
    <dbReference type="NCBI Taxonomy" id="287478"/>
    <lineage>
        <taxon>Bacteria</taxon>
        <taxon>Pseudomonadati</taxon>
        <taxon>Pseudomonadota</taxon>
        <taxon>Alphaproteobacteria</taxon>
        <taxon>Maricaulales</taxon>
        <taxon>Robiginitomaculaceae</taxon>
        <taxon>Hellea</taxon>
    </lineage>
</organism>
<accession>A0A7V5NWB1</accession>
<feature type="domain" description="N-acetyltransferase" evidence="3">
    <location>
        <begin position="196"/>
        <end position="341"/>
    </location>
</feature>
<comment type="pathway">
    <text evidence="1">Amino-acid biosynthesis; L-arginine biosynthesis; N(2)-acetyl-L-ornithine from L-glutamate: step 2/4.</text>
</comment>
<sequence>AMLVIDRRCLHKPLMEALTSNLKILSDLGLTPVLLLGALQDEKISVRAQSQRLCRALEAAKIRYGLMNCATYRLIPEIQKIMRAGRMVVLEDTGMPGSQSIDSLCERLRPKKVLFLQPSGCLRNGAKRISVLNIDRTDIWPRGETLSAGQKRSLRIATSLLEETDHDLNCVIVSPLNLLAELFTIEGAGTLLRKGAEVICQADFTSVDQERLRHSIEAAFERTLVDDFLLRRIAGLCLEVDYRGGAIVTELAGLPYLSKFWVSRAAQGEGIGRDIWQVLIRKYPTLFWRSRNDNPFNTWYMKMCDGMQTSGEWRVFWIGLEAPEIPGAVIAAANAPHDFET</sequence>
<dbReference type="GO" id="GO:0005737">
    <property type="term" value="C:cytoplasm"/>
    <property type="evidence" value="ECO:0007669"/>
    <property type="project" value="InterPro"/>
</dbReference>
<reference evidence="4" key="1">
    <citation type="journal article" date="2020" name="mSystems">
        <title>Genome- and Community-Level Interaction Insights into Carbon Utilization and Element Cycling Functions of Hydrothermarchaeota in Hydrothermal Sediment.</title>
        <authorList>
            <person name="Zhou Z."/>
            <person name="Liu Y."/>
            <person name="Xu W."/>
            <person name="Pan J."/>
            <person name="Luo Z.H."/>
            <person name="Li M."/>
        </authorList>
    </citation>
    <scope>NUCLEOTIDE SEQUENCE [LARGE SCALE GENOMIC DNA]</scope>
    <source>
        <strain evidence="4">HyVt-538</strain>
    </source>
</reference>
<dbReference type="Pfam" id="PF04768">
    <property type="entry name" value="NAT"/>
    <property type="match status" value="1"/>
</dbReference>
<dbReference type="PIRSF" id="PIRSF036441">
    <property type="entry name" value="NAGK_DUF619"/>
    <property type="match status" value="1"/>
</dbReference>
<dbReference type="Gene3D" id="3.40.630.30">
    <property type="match status" value="1"/>
</dbReference>
<gene>
    <name evidence="4" type="ORF">ENK01_00095</name>
</gene>
<proteinExistence type="predicted"/>
<name>A0A7V5NWB1_9PROT</name>
<evidence type="ECO:0000259" key="3">
    <source>
        <dbReference type="PROSITE" id="PS51731"/>
    </source>
</evidence>
<dbReference type="InterPro" id="IPR036393">
    <property type="entry name" value="AceGlu_kinase-like_sf"/>
</dbReference>
<dbReference type="AlphaFoldDB" id="A0A7V5NWB1"/>
<protein>
    <recommendedName>
        <fullName evidence="3">N-acetyltransferase domain-containing protein</fullName>
    </recommendedName>
</protein>
<dbReference type="PANTHER" id="PTHR23342">
    <property type="entry name" value="N-ACETYLGLUTAMATE SYNTHASE"/>
    <property type="match status" value="1"/>
</dbReference>
<dbReference type="Proteomes" id="UP000885806">
    <property type="component" value="Unassembled WGS sequence"/>
</dbReference>
<evidence type="ECO:0000313" key="4">
    <source>
        <dbReference type="EMBL" id="HHI88325.1"/>
    </source>
</evidence>